<dbReference type="Proteomes" id="UP000886520">
    <property type="component" value="Chromosome 25"/>
</dbReference>
<name>A0A9D4U1Q3_ADICA</name>
<proteinExistence type="predicted"/>
<organism evidence="1 2">
    <name type="scientific">Adiantum capillus-veneris</name>
    <name type="common">Maidenhair fern</name>
    <dbReference type="NCBI Taxonomy" id="13818"/>
    <lineage>
        <taxon>Eukaryota</taxon>
        <taxon>Viridiplantae</taxon>
        <taxon>Streptophyta</taxon>
        <taxon>Embryophyta</taxon>
        <taxon>Tracheophyta</taxon>
        <taxon>Polypodiopsida</taxon>
        <taxon>Polypodiidae</taxon>
        <taxon>Polypodiales</taxon>
        <taxon>Pteridineae</taxon>
        <taxon>Pteridaceae</taxon>
        <taxon>Vittarioideae</taxon>
        <taxon>Adiantum</taxon>
    </lineage>
</organism>
<dbReference type="AlphaFoldDB" id="A0A9D4U1Q3"/>
<reference evidence="1" key="1">
    <citation type="submission" date="2021-01" db="EMBL/GenBank/DDBJ databases">
        <title>Adiantum capillus-veneris genome.</title>
        <authorList>
            <person name="Fang Y."/>
            <person name="Liao Q."/>
        </authorList>
    </citation>
    <scope>NUCLEOTIDE SEQUENCE</scope>
    <source>
        <strain evidence="1">H3</strain>
        <tissue evidence="1">Leaf</tissue>
    </source>
</reference>
<evidence type="ECO:0000313" key="2">
    <source>
        <dbReference type="Proteomes" id="UP000886520"/>
    </source>
</evidence>
<comment type="caution">
    <text evidence="1">The sequence shown here is derived from an EMBL/GenBank/DDBJ whole genome shotgun (WGS) entry which is preliminary data.</text>
</comment>
<keyword evidence="2" id="KW-1185">Reference proteome</keyword>
<evidence type="ECO:0000313" key="1">
    <source>
        <dbReference type="EMBL" id="KAI5059547.1"/>
    </source>
</evidence>
<gene>
    <name evidence="1" type="ORF">GOP47_0025866</name>
</gene>
<sequence length="112" mass="12536">MLQLMPSGPVGRMSLREWCEAGYYLLCRFDPNIKCCGLLWDDNLIEEKNWKTSFDGLLEVEKEIVTRSSVVTPPAARPCHAPFAANSECMGCLVLIARVSELEAQVQTIAQM</sequence>
<accession>A0A9D4U1Q3</accession>
<dbReference type="EMBL" id="JABFUD020000025">
    <property type="protein sequence ID" value="KAI5059547.1"/>
    <property type="molecule type" value="Genomic_DNA"/>
</dbReference>
<protein>
    <submittedName>
        <fullName evidence="1">Uncharacterized protein</fullName>
    </submittedName>
</protein>